<organism evidence="2 3">
    <name type="scientific">Rhizobium metallidurans</name>
    <dbReference type="NCBI Taxonomy" id="1265931"/>
    <lineage>
        <taxon>Bacteria</taxon>
        <taxon>Pseudomonadati</taxon>
        <taxon>Pseudomonadota</taxon>
        <taxon>Alphaproteobacteria</taxon>
        <taxon>Hyphomicrobiales</taxon>
        <taxon>Rhizobiaceae</taxon>
        <taxon>Rhizobium/Agrobacterium group</taxon>
        <taxon>Rhizobium</taxon>
    </lineage>
</organism>
<sequence length="30" mass="3152">MNDSVVGFLVAAEMSALFWAGVFLVAATFS</sequence>
<dbReference type="EMBL" id="JACIDW010000006">
    <property type="protein sequence ID" value="MBB3964901.1"/>
    <property type="molecule type" value="Genomic_DNA"/>
</dbReference>
<dbReference type="AlphaFoldDB" id="A0A7W6GCS2"/>
<evidence type="ECO:0000313" key="3">
    <source>
        <dbReference type="Proteomes" id="UP000582090"/>
    </source>
</evidence>
<accession>A0A7W6GCS2</accession>
<gene>
    <name evidence="2" type="ORF">GGQ67_002564</name>
</gene>
<reference evidence="2 3" key="1">
    <citation type="submission" date="2020-08" db="EMBL/GenBank/DDBJ databases">
        <title>Genomic Encyclopedia of Type Strains, Phase IV (KMG-IV): sequencing the most valuable type-strain genomes for metagenomic binning, comparative biology and taxonomic classification.</title>
        <authorList>
            <person name="Goeker M."/>
        </authorList>
    </citation>
    <scope>NUCLEOTIDE SEQUENCE [LARGE SCALE GENOMIC DNA]</scope>
    <source>
        <strain evidence="2 3">DSM 26575</strain>
    </source>
</reference>
<dbReference type="Proteomes" id="UP000582090">
    <property type="component" value="Unassembled WGS sequence"/>
</dbReference>
<keyword evidence="3" id="KW-1185">Reference proteome</keyword>
<proteinExistence type="predicted"/>
<evidence type="ECO:0000313" key="2">
    <source>
        <dbReference type="EMBL" id="MBB3964901.1"/>
    </source>
</evidence>
<keyword evidence="1" id="KW-0812">Transmembrane</keyword>
<keyword evidence="1" id="KW-0472">Membrane</keyword>
<keyword evidence="1" id="KW-1133">Transmembrane helix</keyword>
<evidence type="ECO:0000256" key="1">
    <source>
        <dbReference type="SAM" id="Phobius"/>
    </source>
</evidence>
<comment type="caution">
    <text evidence="2">The sequence shown here is derived from an EMBL/GenBank/DDBJ whole genome shotgun (WGS) entry which is preliminary data.</text>
</comment>
<name>A0A7W6GCS2_9HYPH</name>
<feature type="transmembrane region" description="Helical" evidence="1">
    <location>
        <begin position="6"/>
        <end position="29"/>
    </location>
</feature>
<protein>
    <submittedName>
        <fullName evidence="2">Uncharacterized protein</fullName>
    </submittedName>
</protein>